<dbReference type="InterPro" id="IPR000642">
    <property type="entry name" value="Peptidase_M41"/>
</dbReference>
<proteinExistence type="inferred from homology"/>
<sequence>MAVIPLYLARRGAAYGLSPLVAIGRRQSVLATSSYNPLTFPKPSNFLSPRQFWLSLPHYSQHTQLTAALGWRWAHNDSNYRRRHPLPFPEEERGGEGGRGSRDPHQWSWLPLYTAVAVLAYLLTSSVEPVPEISFPFFLQHMLYAGEVHHLVVNSQRDRVFVHLHSGAVVNGWEVRRYGPQFMFTVSGVDSLEARLRAAQEELGVPPSNWVPVMYKAQSDTFALVLAALSTLLILRIVFHFLFPRGSGSAGQSGSGVSINPFAYMSRARTTVVQEPGQGSVRFTDVAGMTEAKAEVMEFVDFLRHPLKYSDLGAKIPRGALLYGPPGTGKTLLARAVATEAGVPFISIAGSDFVEMFAGVGSARVRDLFRQARESAPCMVYIDELDAVGRSRKGGAAEGHHEQESTLNQLLVEMDGIDSVQRVVILASTNRVDILDQALLRPGRFDRQIAIDLPTLPERKAIFDVYLRKVLLEGPVVSYSARLAALTPGHSGADIANIVNEAALHAAREKGAAVTQRDFEYAVERVVAGMEKKTGVLSPEERKVVAYHEAGHALLGWLLEHTDPVLKVSIAPRTKGVLGFAQHLPSEQRLFSKEQLFDRMCVLLGGRMAEAISFRKISTGAGDDLQKVTRLAYGQVAEAGMSDIVGHVSLSSNTAGRRPYSKWLAAQVDREVRRMVAEATTRTEAVLKENYHLLEKLAEALLEQEVLNYKDLVELLGPLPYHKPHHHTAELSD</sequence>
<dbReference type="GO" id="GO:0016887">
    <property type="term" value="F:ATP hydrolysis activity"/>
    <property type="evidence" value="ECO:0007669"/>
    <property type="project" value="InterPro"/>
</dbReference>
<dbReference type="AlphaFoldDB" id="A0AA35SSW7"/>
<dbReference type="InterPro" id="IPR005936">
    <property type="entry name" value="FtsH"/>
</dbReference>
<evidence type="ECO:0000256" key="1">
    <source>
        <dbReference type="ARBA" id="ARBA00001947"/>
    </source>
</evidence>
<dbReference type="PANTHER" id="PTHR43655:SF8">
    <property type="entry name" value="PARAPLEGIN"/>
    <property type="match status" value="1"/>
</dbReference>
<dbReference type="Pfam" id="PF01434">
    <property type="entry name" value="Peptidase_M41"/>
    <property type="match status" value="1"/>
</dbReference>
<dbReference type="InterPro" id="IPR050928">
    <property type="entry name" value="ATP-dep_Zn_Metalloprotease"/>
</dbReference>
<evidence type="ECO:0000256" key="6">
    <source>
        <dbReference type="ARBA" id="ARBA00022692"/>
    </source>
</evidence>
<dbReference type="Proteomes" id="UP001174909">
    <property type="component" value="Unassembled WGS sequence"/>
</dbReference>
<keyword evidence="13" id="KW-0482">Metalloprotease</keyword>
<organism evidence="16 17">
    <name type="scientific">Geodia barretti</name>
    <name type="common">Barrett's horny sponge</name>
    <dbReference type="NCBI Taxonomy" id="519541"/>
    <lineage>
        <taxon>Eukaryota</taxon>
        <taxon>Metazoa</taxon>
        <taxon>Porifera</taxon>
        <taxon>Demospongiae</taxon>
        <taxon>Heteroscleromorpha</taxon>
        <taxon>Tetractinellida</taxon>
        <taxon>Astrophorina</taxon>
        <taxon>Geodiidae</taxon>
        <taxon>Geodia</taxon>
    </lineage>
</organism>
<evidence type="ECO:0000256" key="13">
    <source>
        <dbReference type="ARBA" id="ARBA00023049"/>
    </source>
</evidence>
<evidence type="ECO:0000256" key="9">
    <source>
        <dbReference type="ARBA" id="ARBA00022801"/>
    </source>
</evidence>
<dbReference type="NCBIfam" id="TIGR01241">
    <property type="entry name" value="FtsH_fam"/>
    <property type="match status" value="1"/>
</dbReference>
<dbReference type="EMBL" id="CASHTH010002751">
    <property type="protein sequence ID" value="CAI8034742.1"/>
    <property type="molecule type" value="Genomic_DNA"/>
</dbReference>
<comment type="cofactor">
    <cofactor evidence="1">
        <name>Zn(2+)</name>
        <dbReference type="ChEBI" id="CHEBI:29105"/>
    </cofactor>
</comment>
<comment type="caution">
    <text evidence="16">The sequence shown here is derived from an EMBL/GenBank/DDBJ whole genome shotgun (WGS) entry which is preliminary data.</text>
</comment>
<dbReference type="GO" id="GO:0034982">
    <property type="term" value="P:mitochondrial protein processing"/>
    <property type="evidence" value="ECO:0007669"/>
    <property type="project" value="TreeGrafter"/>
</dbReference>
<protein>
    <submittedName>
        <fullName evidence="16">Paraplegin</fullName>
    </submittedName>
</protein>
<comment type="subcellular location">
    <subcellularLocation>
        <location evidence="2">Mitochondrion membrane</location>
        <topology evidence="2">Multi-pass membrane protein</topology>
    </subcellularLocation>
</comment>
<keyword evidence="14" id="KW-0472">Membrane</keyword>
<dbReference type="SUPFAM" id="SSF52540">
    <property type="entry name" value="P-loop containing nucleoside triphosphate hydrolases"/>
    <property type="match status" value="1"/>
</dbReference>
<dbReference type="PANTHER" id="PTHR43655">
    <property type="entry name" value="ATP-DEPENDENT PROTEASE"/>
    <property type="match status" value="1"/>
</dbReference>
<dbReference type="CDD" id="cd19501">
    <property type="entry name" value="RecA-like_FtsH"/>
    <property type="match status" value="1"/>
</dbReference>
<dbReference type="InterPro" id="IPR041569">
    <property type="entry name" value="AAA_lid_3"/>
</dbReference>
<dbReference type="GO" id="GO:0004222">
    <property type="term" value="F:metalloendopeptidase activity"/>
    <property type="evidence" value="ECO:0007669"/>
    <property type="project" value="InterPro"/>
</dbReference>
<keyword evidence="5" id="KW-0645">Protease</keyword>
<evidence type="ECO:0000256" key="2">
    <source>
        <dbReference type="ARBA" id="ARBA00004225"/>
    </source>
</evidence>
<comment type="similarity">
    <text evidence="3">In the C-terminal section; belongs to the peptidase M41 family.</text>
</comment>
<dbReference type="Pfam" id="PF00004">
    <property type="entry name" value="AAA"/>
    <property type="match status" value="1"/>
</dbReference>
<keyword evidence="7" id="KW-0479">Metal-binding</keyword>
<dbReference type="GO" id="GO:0005745">
    <property type="term" value="C:m-AAA complex"/>
    <property type="evidence" value="ECO:0007669"/>
    <property type="project" value="TreeGrafter"/>
</dbReference>
<dbReference type="GO" id="GO:0005524">
    <property type="term" value="F:ATP binding"/>
    <property type="evidence" value="ECO:0007669"/>
    <property type="project" value="UniProtKB-KW"/>
</dbReference>
<evidence type="ECO:0000256" key="10">
    <source>
        <dbReference type="ARBA" id="ARBA00022833"/>
    </source>
</evidence>
<feature type="domain" description="AAA+ ATPase" evidence="15">
    <location>
        <begin position="316"/>
        <end position="455"/>
    </location>
</feature>
<dbReference type="InterPro" id="IPR003593">
    <property type="entry name" value="AAA+_ATPase"/>
</dbReference>
<dbReference type="Gene3D" id="3.40.50.300">
    <property type="entry name" value="P-loop containing nucleotide triphosphate hydrolases"/>
    <property type="match status" value="1"/>
</dbReference>
<name>A0AA35SSW7_GEOBA</name>
<dbReference type="HAMAP" id="MF_01458">
    <property type="entry name" value="FtsH"/>
    <property type="match status" value="1"/>
</dbReference>
<dbReference type="SMART" id="SM00382">
    <property type="entry name" value="AAA"/>
    <property type="match status" value="1"/>
</dbReference>
<accession>A0AA35SSW7</accession>
<evidence type="ECO:0000259" key="15">
    <source>
        <dbReference type="SMART" id="SM00382"/>
    </source>
</evidence>
<dbReference type="SUPFAM" id="SSF140990">
    <property type="entry name" value="FtsH protease domain-like"/>
    <property type="match status" value="1"/>
</dbReference>
<comment type="similarity">
    <text evidence="4">In the N-terminal section; belongs to the AAA ATPase family.</text>
</comment>
<evidence type="ECO:0000256" key="3">
    <source>
        <dbReference type="ARBA" id="ARBA00010044"/>
    </source>
</evidence>
<gene>
    <name evidence="16" type="ORF">GBAR_LOCUS19525</name>
</gene>
<keyword evidence="17" id="KW-1185">Reference proteome</keyword>
<reference evidence="16" key="1">
    <citation type="submission" date="2023-03" db="EMBL/GenBank/DDBJ databases">
        <authorList>
            <person name="Steffen K."/>
            <person name="Cardenas P."/>
        </authorList>
    </citation>
    <scope>NUCLEOTIDE SEQUENCE</scope>
</reference>
<keyword evidence="11" id="KW-0067">ATP-binding</keyword>
<evidence type="ECO:0000256" key="7">
    <source>
        <dbReference type="ARBA" id="ARBA00022723"/>
    </source>
</evidence>
<dbReference type="GO" id="GO:0046872">
    <property type="term" value="F:metal ion binding"/>
    <property type="evidence" value="ECO:0007669"/>
    <property type="project" value="UniProtKB-KW"/>
</dbReference>
<dbReference type="FunFam" id="3.40.50.300:FF:000001">
    <property type="entry name" value="ATP-dependent zinc metalloprotease FtsH"/>
    <property type="match status" value="1"/>
</dbReference>
<feature type="non-terminal residue" evidence="16">
    <location>
        <position position="1"/>
    </location>
</feature>
<evidence type="ECO:0000256" key="11">
    <source>
        <dbReference type="ARBA" id="ARBA00022840"/>
    </source>
</evidence>
<dbReference type="FunFam" id="1.20.58.760:FF:000003">
    <property type="entry name" value="AFG3-like AAA ATPase 2"/>
    <property type="match status" value="1"/>
</dbReference>
<dbReference type="FunFam" id="1.10.8.60:FF:000033">
    <property type="entry name" value="paraplegin isoform X1"/>
    <property type="match status" value="1"/>
</dbReference>
<dbReference type="Gene3D" id="1.10.8.60">
    <property type="match status" value="1"/>
</dbReference>
<dbReference type="Pfam" id="PF17862">
    <property type="entry name" value="AAA_lid_3"/>
    <property type="match status" value="1"/>
</dbReference>
<evidence type="ECO:0000313" key="16">
    <source>
        <dbReference type="EMBL" id="CAI8034742.1"/>
    </source>
</evidence>
<dbReference type="InterPro" id="IPR003959">
    <property type="entry name" value="ATPase_AAA_core"/>
</dbReference>
<dbReference type="GO" id="GO:0004176">
    <property type="term" value="F:ATP-dependent peptidase activity"/>
    <property type="evidence" value="ECO:0007669"/>
    <property type="project" value="InterPro"/>
</dbReference>
<dbReference type="Gene3D" id="3.40.1690.20">
    <property type="match status" value="1"/>
</dbReference>
<dbReference type="InterPro" id="IPR037219">
    <property type="entry name" value="Peptidase_M41-like"/>
</dbReference>
<evidence type="ECO:0000256" key="12">
    <source>
        <dbReference type="ARBA" id="ARBA00022989"/>
    </source>
</evidence>
<evidence type="ECO:0000256" key="4">
    <source>
        <dbReference type="ARBA" id="ARBA00010550"/>
    </source>
</evidence>
<evidence type="ECO:0000256" key="8">
    <source>
        <dbReference type="ARBA" id="ARBA00022741"/>
    </source>
</evidence>
<keyword evidence="12" id="KW-1133">Transmembrane helix</keyword>
<evidence type="ECO:0000313" key="17">
    <source>
        <dbReference type="Proteomes" id="UP001174909"/>
    </source>
</evidence>
<keyword evidence="10" id="KW-0862">Zinc</keyword>
<evidence type="ECO:0000256" key="14">
    <source>
        <dbReference type="ARBA" id="ARBA00023136"/>
    </source>
</evidence>
<dbReference type="Gene3D" id="1.20.58.760">
    <property type="entry name" value="Peptidase M41"/>
    <property type="match status" value="1"/>
</dbReference>
<keyword evidence="8" id="KW-0547">Nucleotide-binding</keyword>
<keyword evidence="9" id="KW-0378">Hydrolase</keyword>
<dbReference type="InterPro" id="IPR027417">
    <property type="entry name" value="P-loop_NTPase"/>
</dbReference>
<keyword evidence="6" id="KW-0812">Transmembrane</keyword>
<evidence type="ECO:0000256" key="5">
    <source>
        <dbReference type="ARBA" id="ARBA00022670"/>
    </source>
</evidence>